<dbReference type="EMBL" id="VSDO01000003">
    <property type="protein sequence ID" value="TYA11892.1"/>
    <property type="molecule type" value="Genomic_DNA"/>
</dbReference>
<evidence type="ECO:0000256" key="1">
    <source>
        <dbReference type="ARBA" id="ARBA00022729"/>
    </source>
</evidence>
<evidence type="ECO:0000313" key="3">
    <source>
        <dbReference type="EMBL" id="TYA11892.1"/>
    </source>
</evidence>
<proteinExistence type="predicted"/>
<keyword evidence="1" id="KW-0732">Signal</keyword>
<evidence type="ECO:0000313" key="4">
    <source>
        <dbReference type="Proteomes" id="UP000325218"/>
    </source>
</evidence>
<gene>
    <name evidence="3" type="ORF">FRY98_14170</name>
</gene>
<comment type="caution">
    <text evidence="3">The sequence shown here is derived from an EMBL/GenBank/DDBJ whole genome shotgun (WGS) entry which is preliminary data.</text>
</comment>
<protein>
    <recommendedName>
        <fullName evidence="2">SLH domain-containing protein</fullName>
    </recommendedName>
</protein>
<dbReference type="AlphaFoldDB" id="A0A5D0CQ25"/>
<sequence>MSNTSYSFKENSHAIVNQGGEKKVMKKILSVALSTAMAFSMFATVAFGADANLSDEQKFSALKEAGVMTGLPDGSSSLGKALTRAELAKIIVKAIDLQPVTGVASYKDKNYTANHWAAPFIEAATQAGIMNGKDATAKLFDPTGNVTVQELAKVLVTALKLEVPSDANNTADSWAKGYVAAAVEKGYLPAGINYQANATRSQAVVAAYAIYQARQIPTVSSYTVSEAGKVVEFKLSNDETVKVTLEKALEPNKETEVKFTHNGHEYTHKVTYKTTVAQKVSSVTSDNLKQVVVKFDGTVDKASAETKTNYKIDDVTIDSAKLSEDKTSVTLLLTENGGDLDNKQETELEINNVKNEDGTVTFNTKIKFTPADVAAPTVKEVVGLGTKAFKVKFSEPIKQDQATISSNYDIDGGTVGGSVDYIYPDTVIMNANLSVGTHKVAISDVADFSGLKVAPVEHSFEVVEDTKAPEIVSVETNDLKELTIKFNETVKSVDSVYVNTSSNDASNIEYKDNEIKVTLDDPMNYGENTVYVKGVRDYSENKADRDAKVTPTLDTIRPTVIKSELEKIDGDYKVTLTFSEEVREDDAKDLDNYVLKDADGKVVKDIDTIDKDGNPTLPVDVTDLPEDNKVVVNLGPDLEKDTKYQLEVRGIGDTAYVKNTMLPQTIELNTSKASDSALEQAWVDGDNLYLQFSKDLATSGNGDARDKNKYTLYDTVTKKRYVYNGTVNIYNADSVRLYADKFKDFKGKAADLTSNFEIEVAYIADKDGDYIKNANGGYVLSTAIKESKDLLRIVTEDSEVVSTEEVKIKFNTKVNSYNKNYFRVDGKTANDISISSDKKTLTLKFTGKNELKAAGPYTFEVTNSNAAVDVYGNKVDADKPYTVKDKVKPKEASNTFSVQTATDATYLLLDVATTEELVIKKDGKFTPEFVNDLFTVKADDKELTVTNVTYGNTNNVVRIQVALPSADFSFNRLKLEFDGGKGAIQDKFENDLEFSTSLYYNKK</sequence>
<dbReference type="Gene3D" id="2.60.40.1220">
    <property type="match status" value="5"/>
</dbReference>
<dbReference type="Proteomes" id="UP000325218">
    <property type="component" value="Unassembled WGS sequence"/>
</dbReference>
<dbReference type="Pfam" id="PF00395">
    <property type="entry name" value="SLH"/>
    <property type="match status" value="1"/>
</dbReference>
<dbReference type="PROSITE" id="PS51272">
    <property type="entry name" value="SLH"/>
    <property type="match status" value="2"/>
</dbReference>
<organism evidence="3 4">
    <name type="scientific">Paenibacillus faecis</name>
    <dbReference type="NCBI Taxonomy" id="862114"/>
    <lineage>
        <taxon>Bacteria</taxon>
        <taxon>Bacillati</taxon>
        <taxon>Bacillota</taxon>
        <taxon>Bacilli</taxon>
        <taxon>Bacillales</taxon>
        <taxon>Paenibacillaceae</taxon>
        <taxon>Paenibacillus</taxon>
    </lineage>
</organism>
<keyword evidence="4" id="KW-1185">Reference proteome</keyword>
<dbReference type="RefSeq" id="WP_148452956.1">
    <property type="nucleotide sequence ID" value="NZ_VSDO01000003.1"/>
</dbReference>
<name>A0A5D0CQ25_9BACL</name>
<evidence type="ECO:0000259" key="2">
    <source>
        <dbReference type="PROSITE" id="PS51272"/>
    </source>
</evidence>
<dbReference type="OrthoDB" id="1706086at2"/>
<feature type="domain" description="SLH" evidence="2">
    <location>
        <begin position="104"/>
        <end position="169"/>
    </location>
</feature>
<feature type="domain" description="SLH" evidence="2">
    <location>
        <begin position="42"/>
        <end position="102"/>
    </location>
</feature>
<reference evidence="3 4" key="1">
    <citation type="submission" date="2019-08" db="EMBL/GenBank/DDBJ databases">
        <title>Genome sequencing of Paenibacillus faecis DSM 23593(T).</title>
        <authorList>
            <person name="Kook J.-K."/>
            <person name="Park S.-N."/>
            <person name="Lim Y.K."/>
        </authorList>
    </citation>
    <scope>NUCLEOTIDE SEQUENCE [LARGE SCALE GENOMIC DNA]</scope>
    <source>
        <strain evidence="3 4">DSM 23593</strain>
    </source>
</reference>
<dbReference type="InterPro" id="IPR014755">
    <property type="entry name" value="Cu-Rt/internalin_Ig-like"/>
</dbReference>
<dbReference type="InterPro" id="IPR001119">
    <property type="entry name" value="SLH_dom"/>
</dbReference>
<accession>A0A5D0CQ25</accession>